<gene>
    <name evidence="10" type="ORF">FSCOSCO3_A034819</name>
</gene>
<evidence type="ECO:0000256" key="2">
    <source>
        <dbReference type="ARBA" id="ARBA00022729"/>
    </source>
</evidence>
<dbReference type="PANTHER" id="PTHR24100">
    <property type="entry name" value="BUTYROPHILIN"/>
    <property type="match status" value="1"/>
</dbReference>
<comment type="caution">
    <text evidence="10">The sequence shown here is derived from an EMBL/GenBank/DDBJ whole genome shotgun (WGS) entry which is preliminary data.</text>
</comment>
<dbReference type="PROSITE" id="PS50835">
    <property type="entry name" value="IG_LIKE"/>
    <property type="match status" value="1"/>
</dbReference>
<feature type="domain" description="Ig-like" evidence="9">
    <location>
        <begin position="25"/>
        <end position="129"/>
    </location>
</feature>
<dbReference type="SMART" id="SM00409">
    <property type="entry name" value="IG"/>
    <property type="match status" value="1"/>
</dbReference>
<dbReference type="EMBL" id="CAWUFR010000523">
    <property type="protein sequence ID" value="CAK6978874.1"/>
    <property type="molecule type" value="Genomic_DNA"/>
</dbReference>
<feature type="transmembrane region" description="Helical" evidence="7">
    <location>
        <begin position="145"/>
        <end position="167"/>
    </location>
</feature>
<dbReference type="AlphaFoldDB" id="A0AAV1Q752"/>
<evidence type="ECO:0000313" key="10">
    <source>
        <dbReference type="EMBL" id="CAK6978874.1"/>
    </source>
</evidence>
<keyword evidence="6" id="KW-0393">Immunoglobulin domain</keyword>
<keyword evidence="4" id="KW-1015">Disulfide bond</keyword>
<evidence type="ECO:0000256" key="7">
    <source>
        <dbReference type="SAM" id="Phobius"/>
    </source>
</evidence>
<protein>
    <submittedName>
        <fullName evidence="10">Titin-like, partial</fullName>
    </submittedName>
</protein>
<dbReference type="Proteomes" id="UP001314229">
    <property type="component" value="Unassembled WGS sequence"/>
</dbReference>
<dbReference type="PANTHER" id="PTHR24100:SF151">
    <property type="entry name" value="ICOS LIGAND"/>
    <property type="match status" value="1"/>
</dbReference>
<dbReference type="FunFam" id="2.60.40.10:FF:000142">
    <property type="entry name" value="V-set domain-containing T-cell activation inhibitor 1"/>
    <property type="match status" value="1"/>
</dbReference>
<dbReference type="GO" id="GO:0009897">
    <property type="term" value="C:external side of plasma membrane"/>
    <property type="evidence" value="ECO:0007669"/>
    <property type="project" value="TreeGrafter"/>
</dbReference>
<evidence type="ECO:0000256" key="5">
    <source>
        <dbReference type="ARBA" id="ARBA00023180"/>
    </source>
</evidence>
<dbReference type="InterPro" id="IPR036179">
    <property type="entry name" value="Ig-like_dom_sf"/>
</dbReference>
<dbReference type="InterPro" id="IPR007110">
    <property type="entry name" value="Ig-like_dom"/>
</dbReference>
<keyword evidence="7" id="KW-0812">Transmembrane</keyword>
<evidence type="ECO:0000256" key="6">
    <source>
        <dbReference type="ARBA" id="ARBA00023319"/>
    </source>
</evidence>
<evidence type="ECO:0000256" key="1">
    <source>
        <dbReference type="ARBA" id="ARBA00004370"/>
    </source>
</evidence>
<dbReference type="GO" id="GO:1903037">
    <property type="term" value="P:regulation of leukocyte cell-cell adhesion"/>
    <property type="evidence" value="ECO:0007669"/>
    <property type="project" value="UniProtKB-ARBA"/>
</dbReference>
<dbReference type="InterPro" id="IPR003599">
    <property type="entry name" value="Ig_sub"/>
</dbReference>
<name>A0AAV1Q752_SCOSC</name>
<evidence type="ECO:0000256" key="4">
    <source>
        <dbReference type="ARBA" id="ARBA00023157"/>
    </source>
</evidence>
<evidence type="ECO:0000313" key="11">
    <source>
        <dbReference type="Proteomes" id="UP001314229"/>
    </source>
</evidence>
<dbReference type="GO" id="GO:0050863">
    <property type="term" value="P:regulation of T cell activation"/>
    <property type="evidence" value="ECO:0007669"/>
    <property type="project" value="UniProtKB-ARBA"/>
</dbReference>
<evidence type="ECO:0000256" key="3">
    <source>
        <dbReference type="ARBA" id="ARBA00023136"/>
    </source>
</evidence>
<keyword evidence="11" id="KW-1185">Reference proteome</keyword>
<proteinExistence type="predicted"/>
<dbReference type="InterPro" id="IPR050504">
    <property type="entry name" value="IgSF_BTN/MOG"/>
</dbReference>
<keyword evidence="5" id="KW-0325">Glycoprotein</keyword>
<feature type="signal peptide" evidence="8">
    <location>
        <begin position="1"/>
        <end position="22"/>
    </location>
</feature>
<keyword evidence="7" id="KW-1133">Transmembrane helix</keyword>
<keyword evidence="2 8" id="KW-0732">Signal</keyword>
<comment type="subcellular location">
    <subcellularLocation>
        <location evidence="1">Membrane</location>
    </subcellularLocation>
</comment>
<dbReference type="GO" id="GO:0050852">
    <property type="term" value="P:T cell receptor signaling pathway"/>
    <property type="evidence" value="ECO:0007669"/>
    <property type="project" value="TreeGrafter"/>
</dbReference>
<organism evidence="10 11">
    <name type="scientific">Scomber scombrus</name>
    <name type="common">Atlantic mackerel</name>
    <name type="synonym">Scomber vernalis</name>
    <dbReference type="NCBI Taxonomy" id="13677"/>
    <lineage>
        <taxon>Eukaryota</taxon>
        <taxon>Metazoa</taxon>
        <taxon>Chordata</taxon>
        <taxon>Craniata</taxon>
        <taxon>Vertebrata</taxon>
        <taxon>Euteleostomi</taxon>
        <taxon>Actinopterygii</taxon>
        <taxon>Neopterygii</taxon>
        <taxon>Teleostei</taxon>
        <taxon>Neoteleostei</taxon>
        <taxon>Acanthomorphata</taxon>
        <taxon>Pelagiaria</taxon>
        <taxon>Scombriformes</taxon>
        <taxon>Scombridae</taxon>
        <taxon>Scomber</taxon>
    </lineage>
</organism>
<evidence type="ECO:0000259" key="9">
    <source>
        <dbReference type="PROSITE" id="PS50835"/>
    </source>
</evidence>
<dbReference type="GO" id="GO:0005102">
    <property type="term" value="F:signaling receptor binding"/>
    <property type="evidence" value="ECO:0007669"/>
    <property type="project" value="TreeGrafter"/>
</dbReference>
<keyword evidence="3 7" id="KW-0472">Membrane</keyword>
<dbReference type="SUPFAM" id="SSF48726">
    <property type="entry name" value="Immunoglobulin"/>
    <property type="match status" value="1"/>
</dbReference>
<dbReference type="SMART" id="SM00406">
    <property type="entry name" value="IGv"/>
    <property type="match status" value="1"/>
</dbReference>
<sequence length="191" mass="21311">MSASKSTLSVFLLICFLSCSVSEDPQEQPITVQRGDDVVLPCEAPNNVNIAVVTWTRSNPEKHVYMKIDGHLETEDQDPSYVNRVQLMDDEMKNGELSLILENVNNNDVGTYYCYYKEGTGRSAKKKFSSIVYLIVEDGRILLELILAATLIPAALVVAGIVGFVIYKKRKGRSENNPDLPDDDPEVLQQL</sequence>
<dbReference type="Pfam" id="PF07686">
    <property type="entry name" value="V-set"/>
    <property type="match status" value="1"/>
</dbReference>
<dbReference type="GO" id="GO:0001817">
    <property type="term" value="P:regulation of cytokine production"/>
    <property type="evidence" value="ECO:0007669"/>
    <property type="project" value="TreeGrafter"/>
</dbReference>
<accession>A0AAV1Q752</accession>
<evidence type="ECO:0000256" key="8">
    <source>
        <dbReference type="SAM" id="SignalP"/>
    </source>
</evidence>
<dbReference type="InterPro" id="IPR013106">
    <property type="entry name" value="Ig_V-set"/>
</dbReference>
<reference evidence="10 11" key="1">
    <citation type="submission" date="2024-01" db="EMBL/GenBank/DDBJ databases">
        <authorList>
            <person name="Alioto T."/>
            <person name="Alioto T."/>
            <person name="Gomez Garrido J."/>
        </authorList>
    </citation>
    <scope>NUCLEOTIDE SEQUENCE [LARGE SCALE GENOMIC DNA]</scope>
</reference>
<dbReference type="Gene3D" id="2.60.40.10">
    <property type="entry name" value="Immunoglobulins"/>
    <property type="match status" value="1"/>
</dbReference>
<dbReference type="InterPro" id="IPR013783">
    <property type="entry name" value="Ig-like_fold"/>
</dbReference>
<feature type="chain" id="PRO_5043830485" evidence="8">
    <location>
        <begin position="23"/>
        <end position="191"/>
    </location>
</feature>